<dbReference type="PANTHER" id="PTHR43649">
    <property type="entry name" value="ARABINOSE-BINDING PROTEIN-RELATED"/>
    <property type="match status" value="1"/>
</dbReference>
<dbReference type="InterPro" id="IPR050490">
    <property type="entry name" value="Bact_solute-bd_prot1"/>
</dbReference>
<accession>A0A7W8VCR2</accession>
<dbReference type="SUPFAM" id="SSF53850">
    <property type="entry name" value="Periplasmic binding protein-like II"/>
    <property type="match status" value="1"/>
</dbReference>
<name>A0A7W8VCR2_9ACTN</name>
<proteinExistence type="predicted"/>
<comment type="caution">
    <text evidence="1">The sequence shown here is derived from an EMBL/GenBank/DDBJ whole genome shotgun (WGS) entry which is preliminary data.</text>
</comment>
<organism evidence="1 2">
    <name type="scientific">Nocardiopsis composta</name>
    <dbReference type="NCBI Taxonomy" id="157465"/>
    <lineage>
        <taxon>Bacteria</taxon>
        <taxon>Bacillati</taxon>
        <taxon>Actinomycetota</taxon>
        <taxon>Actinomycetes</taxon>
        <taxon>Streptosporangiales</taxon>
        <taxon>Nocardiopsidaceae</taxon>
        <taxon>Nocardiopsis</taxon>
    </lineage>
</organism>
<protein>
    <submittedName>
        <fullName evidence="1">Multiple sugar transport system substrate-binding protein</fullName>
    </submittedName>
</protein>
<keyword evidence="1" id="KW-0813">Transport</keyword>
<reference evidence="1 2" key="1">
    <citation type="submission" date="2020-08" db="EMBL/GenBank/DDBJ databases">
        <title>Sequencing the genomes of 1000 actinobacteria strains.</title>
        <authorList>
            <person name="Klenk H.-P."/>
        </authorList>
    </citation>
    <scope>NUCLEOTIDE SEQUENCE [LARGE SCALE GENOMIC DNA]</scope>
    <source>
        <strain evidence="1 2">DSM 44551</strain>
    </source>
</reference>
<dbReference type="InterPro" id="IPR006059">
    <property type="entry name" value="SBP"/>
</dbReference>
<sequence length="456" mass="48984">MEPTGPAAGAPPRRSVLRAGLAALAVLPPAAACGAPGGAAPRRAETAPKAPGEKVVLTYWTWWPGLQKVADIWNADHPDIRVEVETVPGGIDGGYAKLFNALLVGSQPDLAQVEYFQIPSFLLEDGLEDLTAFGAAEAEGLFDPWPWEQCSYLGGQYGIPVDTGPMMLFYRADRYREWGIEPPDTWEAYAEAARAVRAADEDSHIESFPLGDADWLAAMCMQAGARWFTPDGDTWVVHLLDDASVKVVRFWEELVRDGALNLTHNIWSSGWMQGLQRGTIGSWTVASWGDAIIKGNDPDEPGRWAAAPLPGWEGEPRAEAGWGGSASVVPRGAAHPYEAAAFAVWLSTDPRAVDAMITECGTGWTVAGDADGGRVRREPDPYFTGGDHHRVAARAAEGIDVDWDWGPTLSSTKEHVGDAFRAALAGGGSFVDAMARVQRRTVADLRRKGLSAKEAG</sequence>
<gene>
    <name evidence="1" type="ORF">HDA36_001297</name>
</gene>
<dbReference type="Proteomes" id="UP000572635">
    <property type="component" value="Unassembled WGS sequence"/>
</dbReference>
<dbReference type="AlphaFoldDB" id="A0A7W8VCR2"/>
<dbReference type="Pfam" id="PF01547">
    <property type="entry name" value="SBP_bac_1"/>
    <property type="match status" value="1"/>
</dbReference>
<evidence type="ECO:0000313" key="2">
    <source>
        <dbReference type="Proteomes" id="UP000572635"/>
    </source>
</evidence>
<dbReference type="EMBL" id="JACHDB010000001">
    <property type="protein sequence ID" value="MBB5431213.1"/>
    <property type="molecule type" value="Genomic_DNA"/>
</dbReference>
<evidence type="ECO:0000313" key="1">
    <source>
        <dbReference type="EMBL" id="MBB5431213.1"/>
    </source>
</evidence>
<dbReference type="PANTHER" id="PTHR43649:SF12">
    <property type="entry name" value="DIACETYLCHITOBIOSE BINDING PROTEIN DASA"/>
    <property type="match status" value="1"/>
</dbReference>
<dbReference type="RefSeq" id="WP_184390506.1">
    <property type="nucleotide sequence ID" value="NZ_BAAAJD010000007.1"/>
</dbReference>
<keyword evidence="1" id="KW-0762">Sugar transport</keyword>
<keyword evidence="2" id="KW-1185">Reference proteome</keyword>
<dbReference type="Gene3D" id="3.40.190.10">
    <property type="entry name" value="Periplasmic binding protein-like II"/>
    <property type="match status" value="3"/>
</dbReference>
<dbReference type="InterPro" id="IPR006311">
    <property type="entry name" value="TAT_signal"/>
</dbReference>
<dbReference type="PROSITE" id="PS51318">
    <property type="entry name" value="TAT"/>
    <property type="match status" value="1"/>
</dbReference>